<dbReference type="Proteomes" id="UP000019365">
    <property type="component" value="Unassembled WGS sequence"/>
</dbReference>
<dbReference type="RefSeq" id="WP_037298990.1">
    <property type="nucleotide sequence ID" value="NZ_ATAX01000024.1"/>
</dbReference>
<keyword evidence="3" id="KW-1185">Reference proteome</keyword>
<protein>
    <submittedName>
        <fullName evidence="2">Uncharacterized protein</fullName>
    </submittedName>
</protein>
<dbReference type="AlphaFoldDB" id="W7UEI8"/>
<dbReference type="EMBL" id="ATAX01000024">
    <property type="protein sequence ID" value="EWM53576.1"/>
    <property type="molecule type" value="Genomic_DNA"/>
</dbReference>
<gene>
    <name evidence="2" type="ORF">RF007C_05825</name>
</gene>
<sequence length="168" mass="19317">MDFEQELAHNRISLAKCKKVYNVVSIIYLGLYGVSLFGSIYFMILSLFDPSYFALIIINAGVIFTGFMGAYKKNDLFAALAPLIALIDLFFSAFAILCTPIAIACGVCTIIANRKYRWLEKQYGFPYFNSRFINQVIDRDQWNIKDPYTQQLEELKKNNNNSEKMDEL</sequence>
<reference evidence="2 3" key="1">
    <citation type="journal article" date="2014" name="PLoS ONE">
        <title>Rumen cellulosomics: divergent fiber-degrading strategies revealed by comparative genome-wide analysis of six ruminococcal strains.</title>
        <authorList>
            <person name="Dassa B."/>
            <person name="Borovok I."/>
            <person name="Ruimy-Israeli V."/>
            <person name="Lamed R."/>
            <person name="Flint H.J."/>
            <person name="Duncan S.H."/>
            <person name="Henrissat B."/>
            <person name="Coutinho P."/>
            <person name="Morrison M."/>
            <person name="Mosoni P."/>
            <person name="Yeoman C.J."/>
            <person name="White B.A."/>
            <person name="Bayer E.A."/>
        </authorList>
    </citation>
    <scope>NUCLEOTIDE SEQUENCE [LARGE SCALE GENOMIC DNA]</scope>
    <source>
        <strain evidence="2 3">007c</strain>
    </source>
</reference>
<keyword evidence="1" id="KW-1133">Transmembrane helix</keyword>
<proteinExistence type="predicted"/>
<evidence type="ECO:0000313" key="3">
    <source>
        <dbReference type="Proteomes" id="UP000019365"/>
    </source>
</evidence>
<evidence type="ECO:0000313" key="2">
    <source>
        <dbReference type="EMBL" id="EWM53576.1"/>
    </source>
</evidence>
<evidence type="ECO:0000256" key="1">
    <source>
        <dbReference type="SAM" id="Phobius"/>
    </source>
</evidence>
<feature type="transmembrane region" description="Helical" evidence="1">
    <location>
        <begin position="83"/>
        <end position="112"/>
    </location>
</feature>
<comment type="caution">
    <text evidence="2">The sequence shown here is derived from an EMBL/GenBank/DDBJ whole genome shotgun (WGS) entry which is preliminary data.</text>
</comment>
<keyword evidence="1" id="KW-0812">Transmembrane</keyword>
<accession>W7UEI8</accession>
<organism evidence="2 3">
    <name type="scientific">Ruminococcus flavefaciens 007c</name>
    <dbReference type="NCBI Taxonomy" id="1341157"/>
    <lineage>
        <taxon>Bacteria</taxon>
        <taxon>Bacillati</taxon>
        <taxon>Bacillota</taxon>
        <taxon>Clostridia</taxon>
        <taxon>Eubacteriales</taxon>
        <taxon>Oscillospiraceae</taxon>
        <taxon>Ruminococcus</taxon>
    </lineage>
</organism>
<feature type="transmembrane region" description="Helical" evidence="1">
    <location>
        <begin position="20"/>
        <end position="45"/>
    </location>
</feature>
<dbReference type="OrthoDB" id="1821530at2"/>
<name>W7UEI8_RUMFL</name>
<keyword evidence="1" id="KW-0472">Membrane</keyword>
<feature type="transmembrane region" description="Helical" evidence="1">
    <location>
        <begin position="52"/>
        <end position="71"/>
    </location>
</feature>
<dbReference type="PATRIC" id="fig|1341157.4.peg.1600"/>